<dbReference type="PROSITE" id="PS50886">
    <property type="entry name" value="TRBD"/>
    <property type="match status" value="1"/>
</dbReference>
<evidence type="ECO:0000256" key="1">
    <source>
        <dbReference type="ARBA" id="ARBA00022555"/>
    </source>
</evidence>
<comment type="caution">
    <text evidence="6">The sequence shown here is derived from an EMBL/GenBank/DDBJ whole genome shotgun (WGS) entry which is preliminary data.</text>
</comment>
<evidence type="ECO:0000313" key="6">
    <source>
        <dbReference type="EMBL" id="KAK2949271.1"/>
    </source>
</evidence>
<evidence type="ECO:0000256" key="2">
    <source>
        <dbReference type="ARBA" id="ARBA00022884"/>
    </source>
</evidence>
<evidence type="ECO:0000259" key="5">
    <source>
        <dbReference type="PROSITE" id="PS50886"/>
    </source>
</evidence>
<proteinExistence type="predicted"/>
<keyword evidence="1 3" id="KW-0820">tRNA-binding</keyword>
<dbReference type="InterPro" id="IPR002547">
    <property type="entry name" value="tRNA-bd_dom"/>
</dbReference>
<keyword evidence="7" id="KW-1185">Reference proteome</keyword>
<feature type="compositionally biased region" description="Low complexity" evidence="4">
    <location>
        <begin position="90"/>
        <end position="101"/>
    </location>
</feature>
<dbReference type="Pfam" id="PF01588">
    <property type="entry name" value="tRNA_bind"/>
    <property type="match status" value="1"/>
</dbReference>
<dbReference type="EMBL" id="JARBJD010000159">
    <property type="protein sequence ID" value="KAK2949271.1"/>
    <property type="molecule type" value="Genomic_DNA"/>
</dbReference>
<name>A0ABQ9XG75_9EUKA</name>
<dbReference type="SUPFAM" id="SSF50249">
    <property type="entry name" value="Nucleic acid-binding proteins"/>
    <property type="match status" value="1"/>
</dbReference>
<gene>
    <name evidence="6" type="ORF">BLNAU_15752</name>
</gene>
<dbReference type="PANTHER" id="PTHR11586:SF37">
    <property type="entry name" value="TRNA-BINDING DOMAIN-CONTAINING PROTEIN"/>
    <property type="match status" value="1"/>
</dbReference>
<dbReference type="InterPro" id="IPR012340">
    <property type="entry name" value="NA-bd_OB-fold"/>
</dbReference>
<dbReference type="InterPro" id="IPR051270">
    <property type="entry name" value="Tyrosine-tRNA_ligase_regulator"/>
</dbReference>
<feature type="region of interest" description="Disordered" evidence="4">
    <location>
        <begin position="90"/>
        <end position="126"/>
    </location>
</feature>
<dbReference type="Gene3D" id="2.40.50.140">
    <property type="entry name" value="Nucleic acid-binding proteins"/>
    <property type="match status" value="1"/>
</dbReference>
<protein>
    <submittedName>
        <fullName evidence="6">tRNA binding domain containing protein</fullName>
    </submittedName>
</protein>
<dbReference type="Proteomes" id="UP001281761">
    <property type="component" value="Unassembled WGS sequence"/>
</dbReference>
<reference evidence="6 7" key="1">
    <citation type="journal article" date="2022" name="bioRxiv">
        <title>Genomics of Preaxostyla Flagellates Illuminates Evolutionary Transitions and the Path Towards Mitochondrial Loss.</title>
        <authorList>
            <person name="Novak L.V.F."/>
            <person name="Treitli S.C."/>
            <person name="Pyrih J."/>
            <person name="Halakuc P."/>
            <person name="Pipaliya S.V."/>
            <person name="Vacek V."/>
            <person name="Brzon O."/>
            <person name="Soukal P."/>
            <person name="Eme L."/>
            <person name="Dacks J.B."/>
            <person name="Karnkowska A."/>
            <person name="Elias M."/>
            <person name="Hampl V."/>
        </authorList>
    </citation>
    <scope>NUCLEOTIDE SEQUENCE [LARGE SCALE GENOMIC DNA]</scope>
    <source>
        <strain evidence="6">NAU3</strain>
        <tissue evidence="6">Gut</tissue>
    </source>
</reference>
<organism evidence="6 7">
    <name type="scientific">Blattamonas nauphoetae</name>
    <dbReference type="NCBI Taxonomy" id="2049346"/>
    <lineage>
        <taxon>Eukaryota</taxon>
        <taxon>Metamonada</taxon>
        <taxon>Preaxostyla</taxon>
        <taxon>Oxymonadida</taxon>
        <taxon>Blattamonas</taxon>
    </lineage>
</organism>
<feature type="compositionally biased region" description="Basic and acidic residues" evidence="4">
    <location>
        <begin position="102"/>
        <end position="114"/>
    </location>
</feature>
<evidence type="ECO:0000313" key="7">
    <source>
        <dbReference type="Proteomes" id="UP001281761"/>
    </source>
</evidence>
<keyword evidence="2 3" id="KW-0694">RNA-binding</keyword>
<feature type="domain" description="TRNA-binding" evidence="5">
    <location>
        <begin position="136"/>
        <end position="239"/>
    </location>
</feature>
<accession>A0ABQ9XG75</accession>
<evidence type="ECO:0000256" key="4">
    <source>
        <dbReference type="SAM" id="MobiDB-lite"/>
    </source>
</evidence>
<sequence>MEQAIATIDKIIDKIEGLVEAPPMRMNPDDPWFSQNLVNSKSVLKVKCPTCGYYYTHPFETTCPLCKYKPGVEHPDRIQFDVAAIRQRATPAATPAPSAVKEAGKQKQEKKEQPPKPAKGGKNVSEADKQAALDQSFALCKFQMIKLTDCKKHPDADKLIVCTAHLSETETSTLVTGLIPHYQPEDLEGRVVCSVVNLKPKKMMGIEGHVMLLAATDKVSGKCILLQPPEGSQIGDRIYPTGFTLAEGWKEGDVSTAQKATTQEAAEVPKGRFEKVVNGFKVETELPKFYGKPLVTARGPIKIEGICDGSEFH</sequence>
<dbReference type="PANTHER" id="PTHR11586">
    <property type="entry name" value="TRNA-AMINOACYLATION COFACTOR ARC1 FAMILY MEMBER"/>
    <property type="match status" value="1"/>
</dbReference>
<evidence type="ECO:0000256" key="3">
    <source>
        <dbReference type="PROSITE-ProRule" id="PRU00209"/>
    </source>
</evidence>